<dbReference type="EMBL" id="JBHSFZ010000030">
    <property type="protein sequence ID" value="MFC4595296.1"/>
    <property type="molecule type" value="Genomic_DNA"/>
</dbReference>
<dbReference type="RefSeq" id="WP_380805447.1">
    <property type="nucleotide sequence ID" value="NZ_JBHSFZ010000030.1"/>
</dbReference>
<reference evidence="3" key="1">
    <citation type="journal article" date="2019" name="Int. J. Syst. Evol. Microbiol.">
        <title>The Global Catalogue of Microorganisms (GCM) 10K type strain sequencing project: providing services to taxonomists for standard genome sequencing and annotation.</title>
        <authorList>
            <consortium name="The Broad Institute Genomics Platform"/>
            <consortium name="The Broad Institute Genome Sequencing Center for Infectious Disease"/>
            <person name="Wu L."/>
            <person name="Ma J."/>
        </authorList>
    </citation>
    <scope>NUCLEOTIDE SEQUENCE [LARGE SCALE GENOMIC DNA]</scope>
    <source>
        <strain evidence="3">NBRC 103632</strain>
    </source>
</reference>
<gene>
    <name evidence="2" type="ORF">ACFO3E_14000</name>
</gene>
<dbReference type="InterPro" id="IPR036452">
    <property type="entry name" value="Ribo_hydro-like"/>
</dbReference>
<dbReference type="Gene3D" id="3.90.245.10">
    <property type="entry name" value="Ribonucleoside hydrolase-like"/>
    <property type="match status" value="1"/>
</dbReference>
<comment type="caution">
    <text evidence="2">The sequence shown here is derived from an EMBL/GenBank/DDBJ whole genome shotgun (WGS) entry which is preliminary data.</text>
</comment>
<feature type="region of interest" description="Disordered" evidence="1">
    <location>
        <begin position="169"/>
        <end position="199"/>
    </location>
</feature>
<accession>A0ABV9F098</accession>
<keyword evidence="3" id="KW-1185">Reference proteome</keyword>
<evidence type="ECO:0000256" key="1">
    <source>
        <dbReference type="SAM" id="MobiDB-lite"/>
    </source>
</evidence>
<dbReference type="SUPFAM" id="SSF53590">
    <property type="entry name" value="Nucleoside hydrolase"/>
    <property type="match status" value="1"/>
</dbReference>
<proteinExistence type="predicted"/>
<name>A0ABV9F098_9SPHN</name>
<evidence type="ECO:0000313" key="2">
    <source>
        <dbReference type="EMBL" id="MFC4595296.1"/>
    </source>
</evidence>
<feature type="compositionally biased region" description="Polar residues" evidence="1">
    <location>
        <begin position="189"/>
        <end position="199"/>
    </location>
</feature>
<evidence type="ECO:0000313" key="3">
    <source>
        <dbReference type="Proteomes" id="UP001595957"/>
    </source>
</evidence>
<organism evidence="2 3">
    <name type="scientific">Sphingobium tyrosinilyticum</name>
    <dbReference type="NCBI Taxonomy" id="2715436"/>
    <lineage>
        <taxon>Bacteria</taxon>
        <taxon>Pseudomonadati</taxon>
        <taxon>Pseudomonadota</taxon>
        <taxon>Alphaproteobacteria</taxon>
        <taxon>Sphingomonadales</taxon>
        <taxon>Sphingomonadaceae</taxon>
        <taxon>Sphingobium</taxon>
    </lineage>
</organism>
<dbReference type="Proteomes" id="UP001595957">
    <property type="component" value="Unassembled WGS sequence"/>
</dbReference>
<sequence length="199" mass="21275">MNIPLIISSHLPANFSSGRDSSDGAARARELLTVMNLNGKHKPIAGADAAMRSRTSWTPSPASSAIVREAMRTDVSEPLFYAPGAGLTELALAWLVERRLASTLSSSGIEGSEHEGIANPLPQPDEIGFNFSIDPDATQVIFNESDIEIWQVPRDAYRQMLFSNTELEELAASPDEAPRGASGIGSGVTRPQSDGSPDR</sequence>
<protein>
    <submittedName>
        <fullName evidence="2">Uncharacterized protein</fullName>
    </submittedName>
</protein>